<name>A0A344LMY3_9FLAO</name>
<dbReference type="KEGG" id="ffl:HYN86_01105"/>
<gene>
    <name evidence="2" type="ORF">HYN86_01105</name>
</gene>
<organism evidence="2 3">
    <name type="scientific">Flavobacterium fluviale</name>
    <dbReference type="NCBI Taxonomy" id="2249356"/>
    <lineage>
        <taxon>Bacteria</taxon>
        <taxon>Pseudomonadati</taxon>
        <taxon>Bacteroidota</taxon>
        <taxon>Flavobacteriia</taxon>
        <taxon>Flavobacteriales</taxon>
        <taxon>Flavobacteriaceae</taxon>
        <taxon>Flavobacterium</taxon>
    </lineage>
</organism>
<feature type="transmembrane region" description="Helical" evidence="1">
    <location>
        <begin position="106"/>
        <end position="123"/>
    </location>
</feature>
<dbReference type="OrthoDB" id="8481923at2"/>
<feature type="transmembrane region" description="Helical" evidence="1">
    <location>
        <begin position="189"/>
        <end position="208"/>
    </location>
</feature>
<feature type="transmembrane region" description="Helical" evidence="1">
    <location>
        <begin position="156"/>
        <end position="177"/>
    </location>
</feature>
<accession>A0A344LMY3</accession>
<keyword evidence="1" id="KW-0472">Membrane</keyword>
<feature type="transmembrane region" description="Helical" evidence="1">
    <location>
        <begin position="214"/>
        <end position="237"/>
    </location>
</feature>
<sequence>MPFTFSHPAIILPLRYLPKKWFSLTALIIGSLTPDFEYFLRMKVKSVYSHTISGIFWFDLPLAILLIFIFHNITRDLLFHNLPAIIKDRILHFTDFNWNTYFRTNWLIVLLSALIGIISHIFWDGFTHNHGYFVNQIDILKNSISLFGSEIPFWKIAQHASSLTGAIIIIVTFIQLPQHFTPSNSGRRTYWSFVILFSFSVLFVRFLSNPKALHIGNLIVSIIASSLIAIIVIPLLFKFKSRIKN</sequence>
<dbReference type="RefSeq" id="WP_113676402.1">
    <property type="nucleotide sequence ID" value="NZ_CP030261.1"/>
</dbReference>
<dbReference type="AlphaFoldDB" id="A0A344LMY3"/>
<dbReference type="EMBL" id="CP030261">
    <property type="protein sequence ID" value="AXB55275.1"/>
    <property type="molecule type" value="Genomic_DNA"/>
</dbReference>
<proteinExistence type="predicted"/>
<reference evidence="2 3" key="1">
    <citation type="submission" date="2018-06" db="EMBL/GenBank/DDBJ databases">
        <title>Genome sequencing of Flavobacterium.</title>
        <authorList>
            <person name="Baek M.-G."/>
            <person name="Yi H."/>
        </authorList>
    </citation>
    <scope>NUCLEOTIDE SEQUENCE [LARGE SCALE GENOMIC DNA]</scope>
    <source>
        <strain evidence="2 3">HYN0086</strain>
    </source>
</reference>
<evidence type="ECO:0000313" key="3">
    <source>
        <dbReference type="Proteomes" id="UP000251561"/>
    </source>
</evidence>
<protein>
    <submittedName>
        <fullName evidence="2">DUF4184 domain-containing protein</fullName>
    </submittedName>
</protein>
<keyword evidence="1" id="KW-1133">Transmembrane helix</keyword>
<dbReference type="Pfam" id="PF13803">
    <property type="entry name" value="DUF4184"/>
    <property type="match status" value="1"/>
</dbReference>
<feature type="transmembrane region" description="Helical" evidence="1">
    <location>
        <begin position="52"/>
        <end position="70"/>
    </location>
</feature>
<dbReference type="Proteomes" id="UP000251561">
    <property type="component" value="Chromosome"/>
</dbReference>
<dbReference type="InterPro" id="IPR025238">
    <property type="entry name" value="DUF4184"/>
</dbReference>
<evidence type="ECO:0000256" key="1">
    <source>
        <dbReference type="SAM" id="Phobius"/>
    </source>
</evidence>
<keyword evidence="1" id="KW-0812">Transmembrane</keyword>
<keyword evidence="3" id="KW-1185">Reference proteome</keyword>
<evidence type="ECO:0000313" key="2">
    <source>
        <dbReference type="EMBL" id="AXB55275.1"/>
    </source>
</evidence>